<dbReference type="Proteomes" id="UP001589833">
    <property type="component" value="Unassembled WGS sequence"/>
</dbReference>
<reference evidence="2 3" key="1">
    <citation type="submission" date="2024-09" db="EMBL/GenBank/DDBJ databases">
        <authorList>
            <person name="Sun Q."/>
            <person name="Mori K."/>
        </authorList>
    </citation>
    <scope>NUCLEOTIDE SEQUENCE [LARGE SCALE GENOMIC DNA]</scope>
    <source>
        <strain evidence="2 3">NCAIM B.02301</strain>
    </source>
</reference>
<accession>A0ABV6NMF1</accession>
<keyword evidence="1" id="KW-0472">Membrane</keyword>
<dbReference type="RefSeq" id="WP_273848160.1">
    <property type="nucleotide sequence ID" value="NZ_JAQQWT010000054.1"/>
</dbReference>
<keyword evidence="3" id="KW-1185">Reference proteome</keyword>
<evidence type="ECO:0000313" key="2">
    <source>
        <dbReference type="EMBL" id="MFC0561946.1"/>
    </source>
</evidence>
<evidence type="ECO:0000313" key="3">
    <source>
        <dbReference type="Proteomes" id="UP001589833"/>
    </source>
</evidence>
<protein>
    <recommendedName>
        <fullName evidence="4">ABC transporter permease</fullName>
    </recommendedName>
</protein>
<keyword evidence="1" id="KW-1133">Transmembrane helix</keyword>
<feature type="transmembrane region" description="Helical" evidence="1">
    <location>
        <begin position="244"/>
        <end position="270"/>
    </location>
</feature>
<feature type="transmembrane region" description="Helical" evidence="1">
    <location>
        <begin position="334"/>
        <end position="354"/>
    </location>
</feature>
<feature type="transmembrane region" description="Helical" evidence="1">
    <location>
        <begin position="301"/>
        <end position="322"/>
    </location>
</feature>
<feature type="transmembrane region" description="Helical" evidence="1">
    <location>
        <begin position="391"/>
        <end position="414"/>
    </location>
</feature>
<feature type="transmembrane region" description="Helical" evidence="1">
    <location>
        <begin position="12"/>
        <end position="33"/>
    </location>
</feature>
<gene>
    <name evidence="2" type="ORF">ACFFH4_24015</name>
</gene>
<comment type="caution">
    <text evidence="2">The sequence shown here is derived from an EMBL/GenBank/DDBJ whole genome shotgun (WGS) entry which is preliminary data.</text>
</comment>
<organism evidence="2 3">
    <name type="scientific">Halalkalibacter alkalisediminis</name>
    <dbReference type="NCBI Taxonomy" id="935616"/>
    <lineage>
        <taxon>Bacteria</taxon>
        <taxon>Bacillati</taxon>
        <taxon>Bacillota</taxon>
        <taxon>Bacilli</taxon>
        <taxon>Bacillales</taxon>
        <taxon>Bacillaceae</taxon>
        <taxon>Halalkalibacter</taxon>
    </lineage>
</organism>
<dbReference type="EMBL" id="JBHLTR010000096">
    <property type="protein sequence ID" value="MFC0561946.1"/>
    <property type="molecule type" value="Genomic_DNA"/>
</dbReference>
<sequence length="420" mass="48882">MRIIFHECKKAFTSPIILALLILFSAYNIYLIYNSFDFKEELHVANELAETYGVNITDESLSKLDQDLQKNLADFNVITEKKSSQTFDSAVDFFDQLRFEDQELYTEDEIHFFHSVYLKEMYAGTAETIDASYKEFDIERIGESEISKYGLSGTAAETLRKQYAKFSNRFDELQENGEHKQWFFAGKQYFTHTLLFKTMFKHIILESIILIVLATALITNYEFENRTHLVSYTAKRGRRLMVDKLAASLIVTMGITTFLLMITLGTYFMVFDYSHLFKSSISSAFNWEKNFPYVSWWNMSFLTYLIFGIVLMYVCMLLFSAVTFTISVIIKNSYYTFFLFGAIFAVLFMLQGFVPTSSNLIFITGFNLSSLVLNPQVWFMSSKGLLLFKDYEFITVSVWTMIIIVLCILCLKRFKKQAIV</sequence>
<proteinExistence type="predicted"/>
<name>A0ABV6NMF1_9BACI</name>
<feature type="transmembrane region" description="Helical" evidence="1">
    <location>
        <begin position="203"/>
        <end position="223"/>
    </location>
</feature>
<evidence type="ECO:0008006" key="4">
    <source>
        <dbReference type="Google" id="ProtNLM"/>
    </source>
</evidence>
<keyword evidence="1" id="KW-0812">Transmembrane</keyword>
<evidence type="ECO:0000256" key="1">
    <source>
        <dbReference type="SAM" id="Phobius"/>
    </source>
</evidence>